<keyword evidence="3" id="KW-0479">Metal-binding</keyword>
<evidence type="ECO:0000256" key="2">
    <source>
        <dbReference type="ARBA" id="ARBA00022670"/>
    </source>
</evidence>
<sequence length="386" mass="41581">MTTHRPPVCGILPPYLLRTLAQRTGEPAVARAAEHTLLIERTLRTEREVRAHAPHDRGRPPGPGFVPDRLRSAPAPPRRRPTVTTEEASEGPASPQRSVHDAEHGSSLPGTLARSEGQGPHADESVNEAYDGLGATWRLFQQEFGRDSLDGAGLPLVASVHFERDYDNAFWDGRQMVFGDGDGKVFRSFTDSLDVIGHELAHGFTQYTAGFVYVGQSGALNEHVSDVFGVLTAQFNADVDANAADWLVGKELFTEAVNGKALRSMIEPGTAYDDPQLGKDPQPASMADYVTLPHTAEHDNGGVHINSGIPNRAFALAAREVGGRAWQTVGPVWYDVMTAGELAKDADFVAFARATLAAALARYGEDSPAWRAVDGAWREVGVETAG</sequence>
<dbReference type="SUPFAM" id="SSF55486">
    <property type="entry name" value="Metalloproteases ('zincins'), catalytic domain"/>
    <property type="match status" value="1"/>
</dbReference>
<dbReference type="Gene3D" id="1.10.390.10">
    <property type="entry name" value="Neutral Protease Domain 2"/>
    <property type="match status" value="1"/>
</dbReference>
<dbReference type="Gene3D" id="3.10.170.10">
    <property type="match status" value="1"/>
</dbReference>
<evidence type="ECO:0000256" key="5">
    <source>
        <dbReference type="ARBA" id="ARBA00022833"/>
    </source>
</evidence>
<evidence type="ECO:0000256" key="4">
    <source>
        <dbReference type="ARBA" id="ARBA00022801"/>
    </source>
</evidence>
<dbReference type="PANTHER" id="PTHR43579:SF1">
    <property type="entry name" value="NEUTRAL METALLOPROTEINASE"/>
    <property type="match status" value="1"/>
</dbReference>
<evidence type="ECO:0000256" key="1">
    <source>
        <dbReference type="ARBA" id="ARBA00009388"/>
    </source>
</evidence>
<evidence type="ECO:0000256" key="8">
    <source>
        <dbReference type="SAM" id="MobiDB-lite"/>
    </source>
</evidence>
<keyword evidence="6 7" id="KW-0482">Metalloprotease</keyword>
<dbReference type="RefSeq" id="WP_284305200.1">
    <property type="nucleotide sequence ID" value="NZ_BSUO01000001.1"/>
</dbReference>
<dbReference type="GO" id="GO:0008237">
    <property type="term" value="F:metallopeptidase activity"/>
    <property type="evidence" value="ECO:0007669"/>
    <property type="project" value="UniProtKB-KW"/>
</dbReference>
<accession>A0ABQ6IUP8</accession>
<evidence type="ECO:0000313" key="11">
    <source>
        <dbReference type="EMBL" id="GMA41663.1"/>
    </source>
</evidence>
<evidence type="ECO:0000259" key="9">
    <source>
        <dbReference type="Pfam" id="PF01447"/>
    </source>
</evidence>
<evidence type="ECO:0000256" key="7">
    <source>
        <dbReference type="RuleBase" id="RU366073"/>
    </source>
</evidence>
<feature type="compositionally biased region" description="Basic and acidic residues" evidence="8">
    <location>
        <begin position="45"/>
        <end position="59"/>
    </location>
</feature>
<keyword evidence="4 7" id="KW-0378">Hydrolase</keyword>
<dbReference type="PANTHER" id="PTHR43579">
    <property type="match status" value="1"/>
</dbReference>
<reference evidence="12" key="1">
    <citation type="journal article" date="2019" name="Int. J. Syst. Evol. Microbiol.">
        <title>The Global Catalogue of Microorganisms (GCM) 10K type strain sequencing project: providing services to taxonomists for standard genome sequencing and annotation.</title>
        <authorList>
            <consortium name="The Broad Institute Genomics Platform"/>
            <consortium name="The Broad Institute Genome Sequencing Center for Infectious Disease"/>
            <person name="Wu L."/>
            <person name="Ma J."/>
        </authorList>
    </citation>
    <scope>NUCLEOTIDE SEQUENCE [LARGE SCALE GENOMIC DNA]</scope>
    <source>
        <strain evidence="12">NBRC 113072</strain>
    </source>
</reference>
<dbReference type="PRINTS" id="PR00730">
    <property type="entry name" value="THERMOLYSIN"/>
</dbReference>
<comment type="cofactor">
    <cofactor evidence="7">
        <name>Zn(2+)</name>
        <dbReference type="ChEBI" id="CHEBI:29105"/>
    </cofactor>
</comment>
<feature type="domain" description="Peptidase M4 C-terminal" evidence="10">
    <location>
        <begin position="209"/>
        <end position="382"/>
    </location>
</feature>
<name>A0ABQ6IUP8_9MICO</name>
<dbReference type="InterPro" id="IPR001570">
    <property type="entry name" value="Peptidase_M4_C_domain"/>
</dbReference>
<organism evidence="11 12">
    <name type="scientific">Mobilicoccus caccae</name>
    <dbReference type="NCBI Taxonomy" id="1859295"/>
    <lineage>
        <taxon>Bacteria</taxon>
        <taxon>Bacillati</taxon>
        <taxon>Actinomycetota</taxon>
        <taxon>Actinomycetes</taxon>
        <taxon>Micrococcales</taxon>
        <taxon>Dermatophilaceae</taxon>
        <taxon>Mobilicoccus</taxon>
    </lineage>
</organism>
<dbReference type="EMBL" id="BSUO01000001">
    <property type="protein sequence ID" value="GMA41663.1"/>
    <property type="molecule type" value="Genomic_DNA"/>
</dbReference>
<comment type="similarity">
    <text evidence="1 7">Belongs to the peptidase M4 family.</text>
</comment>
<evidence type="ECO:0000313" key="12">
    <source>
        <dbReference type="Proteomes" id="UP001157126"/>
    </source>
</evidence>
<evidence type="ECO:0000256" key="6">
    <source>
        <dbReference type="ARBA" id="ARBA00023049"/>
    </source>
</evidence>
<dbReference type="CDD" id="cd09597">
    <property type="entry name" value="M4_TLP"/>
    <property type="match status" value="1"/>
</dbReference>
<evidence type="ECO:0000259" key="10">
    <source>
        <dbReference type="Pfam" id="PF02868"/>
    </source>
</evidence>
<keyword evidence="12" id="KW-1185">Reference proteome</keyword>
<comment type="caution">
    <text evidence="11">The sequence shown here is derived from an EMBL/GenBank/DDBJ whole genome shotgun (WGS) entry which is preliminary data.</text>
</comment>
<protein>
    <recommendedName>
        <fullName evidence="7">Neutral metalloproteinase</fullName>
        <ecNumber evidence="7">3.4.24.-</ecNumber>
    </recommendedName>
</protein>
<dbReference type="Proteomes" id="UP001157126">
    <property type="component" value="Unassembled WGS sequence"/>
</dbReference>
<comment type="subcellular location">
    <subcellularLocation>
        <location evidence="7">Secreted</location>
    </subcellularLocation>
</comment>
<feature type="domain" description="Peptidase M4" evidence="9">
    <location>
        <begin position="122"/>
        <end position="206"/>
    </location>
</feature>
<dbReference type="Pfam" id="PF02868">
    <property type="entry name" value="Peptidase_M4_C"/>
    <property type="match status" value="1"/>
</dbReference>
<dbReference type="InterPro" id="IPR027268">
    <property type="entry name" value="Peptidase_M4/M1_CTD_sf"/>
</dbReference>
<dbReference type="InterPro" id="IPR013856">
    <property type="entry name" value="Peptidase_M4_domain"/>
</dbReference>
<dbReference type="InterPro" id="IPR023612">
    <property type="entry name" value="Peptidase_M4"/>
</dbReference>
<proteinExistence type="inferred from homology"/>
<keyword evidence="5 7" id="KW-0862">Zinc</keyword>
<comment type="function">
    <text evidence="7">Extracellular zinc metalloprotease.</text>
</comment>
<keyword evidence="7" id="KW-0964">Secreted</keyword>
<evidence type="ECO:0000256" key="3">
    <source>
        <dbReference type="ARBA" id="ARBA00022723"/>
    </source>
</evidence>
<keyword evidence="2 7" id="KW-0645">Protease</keyword>
<gene>
    <name evidence="11" type="ORF">GCM10025883_37080</name>
</gene>
<dbReference type="InterPro" id="IPR052759">
    <property type="entry name" value="Metalloprotease_M4"/>
</dbReference>
<feature type="region of interest" description="Disordered" evidence="8">
    <location>
        <begin position="45"/>
        <end position="126"/>
    </location>
</feature>
<dbReference type="EC" id="3.4.24.-" evidence="7"/>
<dbReference type="Pfam" id="PF01447">
    <property type="entry name" value="Peptidase_M4"/>
    <property type="match status" value="1"/>
</dbReference>